<accession>A0AAW9NQI1</accession>
<sequence>MLKIKQIDFIKTIYDDSMSHNIFSISNITFSNYEPIHGALLYWCRNTTDSEYTPEGDYKFFYDMANVTYFASVKFPKHVRLTRDQKQELAYILLEERGSIGSYSFSTHVNRQKYDIQKEFEALAFPENFNPTMIEPMLNQVTIKQVLEIQQQHPYFSKRFIRQYIQWRSRATQMHLNDLQPYLHAISFEHLCLTNPYLTEQYLIEHLDQLAATLQYNYSVLNRLTSSFKRYLVDFLRAQQVPLNEDFAHKVEQFIEDDYFYAHKEIRDFEFEEFEEEMDLQFFEYDVGPNKWSGSEHLVKGIPSLACQKYDQYGFKRKTNKEMDEMIASFSDVQLDLLCAVLEPHWLHRYRNQLNWTKICRYNGYLAEDFIVAHIKFIDFEALGEHTSCQLSEDFMLKYMKRFNHKNPVPLVLRHLTVPLYEAYKDTIKVNLQLLHEYRTLIAEEQLQQLQQLLSE</sequence>
<dbReference type="Proteomes" id="UP001344888">
    <property type="component" value="Unassembled WGS sequence"/>
</dbReference>
<evidence type="ECO:0000313" key="1">
    <source>
        <dbReference type="EMBL" id="MEC1177093.1"/>
    </source>
</evidence>
<dbReference type="AlphaFoldDB" id="A0AAW9NQI1"/>
<name>A0AAW9NQI1_9BACL</name>
<reference evidence="1 2" key="1">
    <citation type="submission" date="2023-03" db="EMBL/GenBank/DDBJ databases">
        <title>Bacillus Genome Sequencing.</title>
        <authorList>
            <person name="Dunlap C."/>
        </authorList>
    </citation>
    <scope>NUCLEOTIDE SEQUENCE [LARGE SCALE GENOMIC DNA]</scope>
    <source>
        <strain evidence="1 2">B-59205</strain>
    </source>
</reference>
<dbReference type="EMBL" id="JARSFG010000003">
    <property type="protein sequence ID" value="MEC1177093.1"/>
    <property type="molecule type" value="Genomic_DNA"/>
</dbReference>
<dbReference type="RefSeq" id="WP_326121314.1">
    <property type="nucleotide sequence ID" value="NZ_JARSFG010000003.1"/>
</dbReference>
<organism evidence="1 2">
    <name type="scientific">Metasolibacillus meyeri</name>
    <dbReference type="NCBI Taxonomy" id="1071052"/>
    <lineage>
        <taxon>Bacteria</taxon>
        <taxon>Bacillati</taxon>
        <taxon>Bacillota</taxon>
        <taxon>Bacilli</taxon>
        <taxon>Bacillales</taxon>
        <taxon>Caryophanaceae</taxon>
        <taxon>Metasolibacillus</taxon>
    </lineage>
</organism>
<keyword evidence="2" id="KW-1185">Reference proteome</keyword>
<protein>
    <submittedName>
        <fullName evidence="1">Nucleoside-diphosphate sugar epimerase</fullName>
    </submittedName>
</protein>
<proteinExistence type="predicted"/>
<gene>
    <name evidence="1" type="ORF">P9B03_01235</name>
</gene>
<evidence type="ECO:0000313" key="2">
    <source>
        <dbReference type="Proteomes" id="UP001344888"/>
    </source>
</evidence>
<comment type="caution">
    <text evidence="1">The sequence shown here is derived from an EMBL/GenBank/DDBJ whole genome shotgun (WGS) entry which is preliminary data.</text>
</comment>